<dbReference type="InterPro" id="IPR052117">
    <property type="entry name" value="Cas10/Csm1_subtype-III-A"/>
</dbReference>
<dbReference type="GO" id="GO:0051607">
    <property type="term" value="P:defense response to virus"/>
    <property type="evidence" value="ECO:0007669"/>
    <property type="project" value="UniProtKB-KW"/>
</dbReference>
<organism evidence="13 14">
    <name type="scientific">Thomasclavelia spiroformis</name>
    <dbReference type="NCBI Taxonomy" id="29348"/>
    <lineage>
        <taxon>Bacteria</taxon>
        <taxon>Bacillati</taxon>
        <taxon>Bacillota</taxon>
        <taxon>Erysipelotrichia</taxon>
        <taxon>Erysipelotrichales</taxon>
        <taxon>Coprobacillaceae</taxon>
        <taxon>Thomasclavelia</taxon>
    </lineage>
</organism>
<evidence type="ECO:0000256" key="8">
    <source>
        <dbReference type="ARBA" id="ARBA00022839"/>
    </source>
</evidence>
<accession>A0A1Y4QJW5</accession>
<keyword evidence="6" id="KW-0255">Endonuclease</keyword>
<comment type="caution">
    <text evidence="13">The sequence shown here is derived from an EMBL/GenBank/DDBJ whole genome shotgun (WGS) entry which is preliminary data.</text>
</comment>
<evidence type="ECO:0000259" key="12">
    <source>
        <dbReference type="PROSITE" id="PS50887"/>
    </source>
</evidence>
<keyword evidence="9" id="KW-0067">ATP-binding</keyword>
<keyword evidence="4" id="KW-0540">Nuclease</keyword>
<keyword evidence="10" id="KW-0051">Antiviral defense</keyword>
<evidence type="ECO:0000256" key="7">
    <source>
        <dbReference type="ARBA" id="ARBA00022801"/>
    </source>
</evidence>
<dbReference type="EMBL" id="NFLB01000005">
    <property type="protein sequence ID" value="OUQ05527.1"/>
    <property type="molecule type" value="Genomic_DNA"/>
</dbReference>
<dbReference type="AlphaFoldDB" id="A0A1Y4QJW5"/>
<evidence type="ECO:0000256" key="1">
    <source>
        <dbReference type="ARBA" id="ARBA00005700"/>
    </source>
</evidence>
<evidence type="ECO:0000256" key="4">
    <source>
        <dbReference type="ARBA" id="ARBA00022722"/>
    </source>
</evidence>
<dbReference type="InterPro" id="IPR054767">
    <property type="entry name" value="Cas10-Cmr2_palm2"/>
</dbReference>
<keyword evidence="3" id="KW-0808">Transferase</keyword>
<evidence type="ECO:0000256" key="5">
    <source>
        <dbReference type="ARBA" id="ARBA00022741"/>
    </source>
</evidence>
<keyword evidence="8" id="KW-0269">Exonuclease</keyword>
<evidence type="ECO:0000313" key="13">
    <source>
        <dbReference type="EMBL" id="OUQ05527.1"/>
    </source>
</evidence>
<dbReference type="NCBIfam" id="TIGR02578">
    <property type="entry name" value="cas_TM1811_Csm1"/>
    <property type="match status" value="1"/>
</dbReference>
<dbReference type="SUPFAM" id="SSF109604">
    <property type="entry name" value="HD-domain/PDEase-like"/>
    <property type="match status" value="1"/>
</dbReference>
<dbReference type="GO" id="GO:0016740">
    <property type="term" value="F:transferase activity"/>
    <property type="evidence" value="ECO:0007669"/>
    <property type="project" value="UniProtKB-KW"/>
</dbReference>
<reference evidence="14" key="1">
    <citation type="submission" date="2017-04" db="EMBL/GenBank/DDBJ databases">
        <title>Function of individual gut microbiota members based on whole genome sequencing of pure cultures obtained from chicken caecum.</title>
        <authorList>
            <person name="Medvecky M."/>
            <person name="Cejkova D."/>
            <person name="Polansky O."/>
            <person name="Karasova D."/>
            <person name="Kubasova T."/>
            <person name="Cizek A."/>
            <person name="Rychlik I."/>
        </authorList>
    </citation>
    <scope>NUCLEOTIDE SEQUENCE [LARGE SCALE GENOMIC DNA]</scope>
    <source>
        <strain evidence="14">An149</strain>
    </source>
</reference>
<evidence type="ECO:0000256" key="3">
    <source>
        <dbReference type="ARBA" id="ARBA00022679"/>
    </source>
</evidence>
<dbReference type="GO" id="GO:0004527">
    <property type="term" value="F:exonuclease activity"/>
    <property type="evidence" value="ECO:0007669"/>
    <property type="project" value="UniProtKB-KW"/>
</dbReference>
<dbReference type="GO" id="GO:0004519">
    <property type="term" value="F:endonuclease activity"/>
    <property type="evidence" value="ECO:0007669"/>
    <property type="project" value="UniProtKB-KW"/>
</dbReference>
<dbReference type="Pfam" id="PF18211">
    <property type="entry name" value="Csm1_B"/>
    <property type="match status" value="1"/>
</dbReference>
<dbReference type="Gene3D" id="3.30.70.270">
    <property type="match status" value="1"/>
</dbReference>
<evidence type="ECO:0000256" key="2">
    <source>
        <dbReference type="ARBA" id="ARBA00014333"/>
    </source>
</evidence>
<evidence type="ECO:0000256" key="10">
    <source>
        <dbReference type="ARBA" id="ARBA00023118"/>
    </source>
</evidence>
<dbReference type="Gene3D" id="1.10.3210.10">
    <property type="entry name" value="Hypothetical protein af1432"/>
    <property type="match status" value="1"/>
</dbReference>
<feature type="domain" description="GGDEF" evidence="12">
    <location>
        <begin position="526"/>
        <end position="682"/>
    </location>
</feature>
<dbReference type="Pfam" id="PF22335">
    <property type="entry name" value="Cas10-Cmr2_palm2"/>
    <property type="match status" value="1"/>
</dbReference>
<name>A0A1Y4QJW5_9FIRM</name>
<dbReference type="InterPro" id="IPR000160">
    <property type="entry name" value="GGDEF_dom"/>
</dbReference>
<gene>
    <name evidence="13" type="ORF">B5E91_05790</name>
</gene>
<dbReference type="InterPro" id="IPR041062">
    <property type="entry name" value="Csm1_B"/>
</dbReference>
<evidence type="ECO:0000313" key="14">
    <source>
        <dbReference type="Proteomes" id="UP000196258"/>
    </source>
</evidence>
<protein>
    <recommendedName>
        <fullName evidence="2">CRISPR system single-strand-specific deoxyribonuclease Cas10/Csm1 (subtype III-A)</fullName>
    </recommendedName>
    <alternativeName>
        <fullName evidence="11">Cyclic oligoadenylate synthase</fullName>
    </alternativeName>
</protein>
<dbReference type="PROSITE" id="PS50887">
    <property type="entry name" value="GGDEF"/>
    <property type="match status" value="1"/>
</dbReference>
<evidence type="ECO:0000256" key="11">
    <source>
        <dbReference type="ARBA" id="ARBA00032922"/>
    </source>
</evidence>
<dbReference type="Proteomes" id="UP000196258">
    <property type="component" value="Unassembled WGS sequence"/>
</dbReference>
<dbReference type="InterPro" id="IPR043128">
    <property type="entry name" value="Rev_trsase/Diguanyl_cyclase"/>
</dbReference>
<dbReference type="GO" id="GO:0005524">
    <property type="term" value="F:ATP binding"/>
    <property type="evidence" value="ECO:0007669"/>
    <property type="project" value="UniProtKB-KW"/>
</dbReference>
<dbReference type="InterPro" id="IPR013408">
    <property type="entry name" value="Cas10/Csm1"/>
</dbReference>
<proteinExistence type="inferred from homology"/>
<evidence type="ECO:0000256" key="6">
    <source>
        <dbReference type="ARBA" id="ARBA00022759"/>
    </source>
</evidence>
<comment type="similarity">
    <text evidence="1">Belongs to the CRISPR-associated Cas10/Csm1 family.</text>
</comment>
<keyword evidence="5" id="KW-0547">Nucleotide-binding</keyword>
<sequence length="783" mass="90688">MEDYKLIDVAYGALLHDIGKFYQRTFEKSNLTNDELAVTKYDKKTKRSSYLHSGYTLRFLKKNLGMKGEWFDDLVSRHHQNEPDDFSKIIRTADHLASAIDRKDEQYDEATNNKKGNFIRARLHSILCEVFDENKEDRVFLLNKLTDMNDPISDFKSKGIIDSAKEYEKLFHQFKNEISSIPLLKNNRSFISYNYMYNLMNKYLVTIPASTYSKDGNVKATVSLFDHHKLTSAIASCLYDETCFRNELFCMLEIDVSGIQNFIYKIVEGSGTKPKLSKALRGRSILVGLITNAISYAFLNEFGLTISNILFNTGGGSMILLPYNQTVEERIAKVTKRIRKNLFELFQTDITFVNAMVVLNKEELEEFQSDKAIKLKENLGRNKMKKFIDVIDDNFFYEPLSINNRCHLCGRISENEQCDICNVIEDISDIYTKNEKFGIVYDFSNELEIIGSIGRIDLGFVQLLFVKDKKFIEQKYRKIFYVDSINGFGFGNEIMTANDVPLDKDSNTILSFEKILKLTPEEYGDKKLAILKMDVDNLGAIFAFGLRNAAKNRKQRSISKYVTMSRLINFFFEHEIKNICRDVSVKVNKDIDSKVSNETMFYINYAGGDDLVIIGSAYSIVMLSLEIYKRFKKFAGNEYITISGGINFQSDKKPIRFGVQEAEKALSMSKEGEKNAITLLNTTISFKDYEDILDEVFMMYDWLKDQKISRTMLYNILLLIKNNNNYIQFISLIPRIQYTLFRLVSDEEVLKKMRMQINIISDNKAVKEYILKLKLVMLFTRDN</sequence>
<keyword evidence="7" id="KW-0378">Hydrolase</keyword>
<dbReference type="RefSeq" id="WP_087255970.1">
    <property type="nucleotide sequence ID" value="NZ_NFLB01000005.1"/>
</dbReference>
<dbReference type="PANTHER" id="PTHR36528:SF1">
    <property type="entry name" value="CRISPR SYSTEM SINGLE-STRAND-SPECIFIC DEOXYRIBONUCLEASE CAS10_CSM1 (SUBTYPE III-A)"/>
    <property type="match status" value="1"/>
</dbReference>
<dbReference type="PANTHER" id="PTHR36528">
    <property type="entry name" value="CRISPR SYSTEM SINGLE-STRAND-SPECIFIC DEOXYRIBONUCLEASE CAS10/CSM1 (SUBTYPE III-A)"/>
    <property type="match status" value="1"/>
</dbReference>
<evidence type="ECO:0000256" key="9">
    <source>
        <dbReference type="ARBA" id="ARBA00022840"/>
    </source>
</evidence>